<name>A0A9P6C8I3_9AGAR</name>
<evidence type="ECO:0000313" key="5">
    <source>
        <dbReference type="EMBL" id="KAF9452950.1"/>
    </source>
</evidence>
<keyword evidence="6" id="KW-1185">Reference proteome</keyword>
<dbReference type="GO" id="GO:0003677">
    <property type="term" value="F:DNA binding"/>
    <property type="evidence" value="ECO:0007669"/>
    <property type="project" value="UniProtKB-UniRule"/>
</dbReference>
<comment type="caution">
    <text evidence="5">The sequence shown here is derived from an EMBL/GenBank/DDBJ whole genome shotgun (WGS) entry which is preliminary data.</text>
</comment>
<feature type="compositionally biased region" description="Basic residues" evidence="3">
    <location>
        <begin position="126"/>
        <end position="139"/>
    </location>
</feature>
<evidence type="ECO:0000256" key="2">
    <source>
        <dbReference type="RuleBase" id="RU000682"/>
    </source>
</evidence>
<dbReference type="OrthoDB" id="3048971at2759"/>
<dbReference type="Pfam" id="PF00046">
    <property type="entry name" value="Homeodomain"/>
    <property type="match status" value="1"/>
</dbReference>
<feature type="compositionally biased region" description="Low complexity" evidence="3">
    <location>
        <begin position="232"/>
        <end position="245"/>
    </location>
</feature>
<dbReference type="SUPFAM" id="SSF46689">
    <property type="entry name" value="Homeodomain-like"/>
    <property type="match status" value="1"/>
</dbReference>
<organism evidence="5 6">
    <name type="scientific">Macrolepiota fuliginosa MF-IS2</name>
    <dbReference type="NCBI Taxonomy" id="1400762"/>
    <lineage>
        <taxon>Eukaryota</taxon>
        <taxon>Fungi</taxon>
        <taxon>Dikarya</taxon>
        <taxon>Basidiomycota</taxon>
        <taxon>Agaricomycotina</taxon>
        <taxon>Agaricomycetes</taxon>
        <taxon>Agaricomycetidae</taxon>
        <taxon>Agaricales</taxon>
        <taxon>Agaricineae</taxon>
        <taxon>Agaricaceae</taxon>
        <taxon>Macrolepiota</taxon>
    </lineage>
</organism>
<feature type="region of interest" description="Disordered" evidence="3">
    <location>
        <begin position="186"/>
        <end position="313"/>
    </location>
</feature>
<accession>A0A9P6C8I3</accession>
<dbReference type="EMBL" id="MU151066">
    <property type="protein sequence ID" value="KAF9452950.1"/>
    <property type="molecule type" value="Genomic_DNA"/>
</dbReference>
<reference evidence="5" key="1">
    <citation type="submission" date="2020-11" db="EMBL/GenBank/DDBJ databases">
        <authorList>
            <consortium name="DOE Joint Genome Institute"/>
            <person name="Ahrendt S."/>
            <person name="Riley R."/>
            <person name="Andreopoulos W."/>
            <person name="Labutti K."/>
            <person name="Pangilinan J."/>
            <person name="Ruiz-Duenas F.J."/>
            <person name="Barrasa J.M."/>
            <person name="Sanchez-Garcia M."/>
            <person name="Camarero S."/>
            <person name="Miyauchi S."/>
            <person name="Serrano A."/>
            <person name="Linde D."/>
            <person name="Babiker R."/>
            <person name="Drula E."/>
            <person name="Ayuso-Fernandez I."/>
            <person name="Pacheco R."/>
            <person name="Padilla G."/>
            <person name="Ferreira P."/>
            <person name="Barriuso J."/>
            <person name="Kellner H."/>
            <person name="Castanera R."/>
            <person name="Alfaro M."/>
            <person name="Ramirez L."/>
            <person name="Pisabarro A.G."/>
            <person name="Kuo A."/>
            <person name="Tritt A."/>
            <person name="Lipzen A."/>
            <person name="He G."/>
            <person name="Yan M."/>
            <person name="Ng V."/>
            <person name="Cullen D."/>
            <person name="Martin F."/>
            <person name="Rosso M.-N."/>
            <person name="Henrissat B."/>
            <person name="Hibbett D."/>
            <person name="Martinez A.T."/>
            <person name="Grigoriev I.V."/>
        </authorList>
    </citation>
    <scope>NUCLEOTIDE SEQUENCE</scope>
    <source>
        <strain evidence="5">MF-IS2</strain>
    </source>
</reference>
<dbReference type="Proteomes" id="UP000807342">
    <property type="component" value="Unassembled WGS sequence"/>
</dbReference>
<dbReference type="GO" id="GO:0005634">
    <property type="term" value="C:nucleus"/>
    <property type="evidence" value="ECO:0007669"/>
    <property type="project" value="UniProtKB-SubCell"/>
</dbReference>
<evidence type="ECO:0000259" key="4">
    <source>
        <dbReference type="PROSITE" id="PS50071"/>
    </source>
</evidence>
<gene>
    <name evidence="5" type="ORF">P691DRAFT_771877</name>
</gene>
<dbReference type="CDD" id="cd00086">
    <property type="entry name" value="homeodomain"/>
    <property type="match status" value="1"/>
</dbReference>
<feature type="DNA-binding region" description="Homeobox" evidence="1">
    <location>
        <begin position="9"/>
        <end position="68"/>
    </location>
</feature>
<keyword evidence="1 2" id="KW-0238">DNA-binding</keyword>
<keyword evidence="1 2" id="KW-0539">Nucleus</keyword>
<proteinExistence type="predicted"/>
<dbReference type="Gene3D" id="1.10.10.60">
    <property type="entry name" value="Homeodomain-like"/>
    <property type="match status" value="1"/>
</dbReference>
<evidence type="ECO:0000256" key="3">
    <source>
        <dbReference type="SAM" id="MobiDB-lite"/>
    </source>
</evidence>
<keyword evidence="1 2" id="KW-0371">Homeobox</keyword>
<protein>
    <recommendedName>
        <fullName evidence="4">Homeobox domain-containing protein</fullName>
    </recommendedName>
</protein>
<dbReference type="InterPro" id="IPR001356">
    <property type="entry name" value="HD"/>
</dbReference>
<dbReference type="PROSITE" id="PS50071">
    <property type="entry name" value="HOMEOBOX_2"/>
    <property type="match status" value="1"/>
</dbReference>
<dbReference type="SMART" id="SM00389">
    <property type="entry name" value="HOX"/>
    <property type="match status" value="1"/>
</dbReference>
<feature type="compositionally biased region" description="Polar residues" evidence="3">
    <location>
        <begin position="213"/>
        <end position="231"/>
    </location>
</feature>
<evidence type="ECO:0000313" key="6">
    <source>
        <dbReference type="Proteomes" id="UP000807342"/>
    </source>
</evidence>
<evidence type="ECO:0000256" key="1">
    <source>
        <dbReference type="PROSITE-ProRule" id="PRU00108"/>
    </source>
</evidence>
<dbReference type="InterPro" id="IPR009057">
    <property type="entry name" value="Homeodomain-like_sf"/>
</dbReference>
<feature type="domain" description="Homeobox" evidence="4">
    <location>
        <begin position="7"/>
        <end position="67"/>
    </location>
</feature>
<sequence length="528" mass="57618">MSNALSAKQKTPAIRADPEQTALLKAAYAVSYNPSLQTVQELTQQTGLPRRWISNWFGRQRSKSRKAGEVIDMTASSSVSTNTTHPSTSEIMTFKTEYRETLMESEPPSSPLRSAIQEPTSTPRPIKPKAKATRRRATRGKPGPKISRVVVKSEHQDIQVPLASVSSATAKRLRAHPPQLLPPAAQIQSQEARMQSRFPVPPPTRSRKPPEPQTESIYPQNSLGRLTTAPMTSTFSSTGQFSGGSLNRPPMALPYRPSGPLMRTNKFRHSMPNDYFSDPVSAEAASPYQKDLDLESQRASSPASSEIRGPGSTHTQAAMNFAALCETPFASAAQEVLSGAARNLPTQALAAYMALNNDPTVFRAMLLNYATLFPTLLPALTGLAATSPYAVVSGVPDIPAPALSPPPTDALNSVDLDIPHPGESLQVFSMSGGRLDELQGHSDDYPVTKKENNWNADSNYLDLSGLHYDYAPLSHLQERLEPFRLPESEYLFGREGVVNHLLDERLAIEEPFQAAMGLVLLSKLGLEW</sequence>
<dbReference type="AlphaFoldDB" id="A0A9P6C8I3"/>
<feature type="region of interest" description="Disordered" evidence="3">
    <location>
        <begin position="104"/>
        <end position="153"/>
    </location>
</feature>
<comment type="subcellular location">
    <subcellularLocation>
        <location evidence="1 2">Nucleus</location>
    </subcellularLocation>
</comment>